<evidence type="ECO:0000313" key="4">
    <source>
        <dbReference type="Proteomes" id="UP000244168"/>
    </source>
</evidence>
<feature type="domain" description="PPC" evidence="2">
    <location>
        <begin position="32"/>
        <end position="172"/>
    </location>
</feature>
<protein>
    <recommendedName>
        <fullName evidence="2">PPC domain-containing protein</fullName>
    </recommendedName>
</protein>
<accession>A0A2T5J4W0</accession>
<dbReference type="RefSeq" id="WP_107831503.1">
    <property type="nucleotide sequence ID" value="NZ_CP160205.1"/>
</dbReference>
<reference evidence="3 4" key="1">
    <citation type="submission" date="2018-04" db="EMBL/GenBank/DDBJ databases">
        <title>Genomic Encyclopedia of Archaeal and Bacterial Type Strains, Phase II (KMG-II): from individual species to whole genera.</title>
        <authorList>
            <person name="Goeker M."/>
        </authorList>
    </citation>
    <scope>NUCLEOTIDE SEQUENCE [LARGE SCALE GENOMIC DNA]</scope>
    <source>
        <strain evidence="3 4">DSM 26809</strain>
    </source>
</reference>
<comment type="caution">
    <text evidence="3">The sequence shown here is derived from an EMBL/GenBank/DDBJ whole genome shotgun (WGS) entry which is preliminary data.</text>
</comment>
<dbReference type="Pfam" id="PF03479">
    <property type="entry name" value="PCC"/>
    <property type="match status" value="1"/>
</dbReference>
<name>A0A2T5J4W0_9SPHI</name>
<dbReference type="InterPro" id="IPR005175">
    <property type="entry name" value="PPC_dom"/>
</dbReference>
<dbReference type="EMBL" id="QAOQ01000011">
    <property type="protein sequence ID" value="PTQ92702.1"/>
    <property type="molecule type" value="Genomic_DNA"/>
</dbReference>
<evidence type="ECO:0000313" key="3">
    <source>
        <dbReference type="EMBL" id="PTQ92702.1"/>
    </source>
</evidence>
<dbReference type="PROSITE" id="PS51742">
    <property type="entry name" value="PPC"/>
    <property type="match status" value="1"/>
</dbReference>
<dbReference type="OrthoDB" id="9798999at2"/>
<evidence type="ECO:0000256" key="1">
    <source>
        <dbReference type="SAM" id="SignalP"/>
    </source>
</evidence>
<dbReference type="PANTHER" id="PTHR34988">
    <property type="entry name" value="PROTEIN, PUTATIVE-RELATED"/>
    <property type="match status" value="1"/>
</dbReference>
<sequence>MKSLLTFCCLLLAGLSLSAQTKPITAADLDYRKDGNGYLLVLKAGQPVVASLNAFMEKEKLPGAYFTGIGAVKNAEVAYYNIDQKKYIYKKFLSSMEVLSLNGNLGYFEGKPIVHPHIAMAESDYSVHGGHLKEAEVSLILEIFITPVSKPITREWNKDFPELRTMKPVRDN</sequence>
<dbReference type="AlphaFoldDB" id="A0A2T5J4W0"/>
<dbReference type="SUPFAM" id="SSF117856">
    <property type="entry name" value="AF0104/ALDC/Ptd012-like"/>
    <property type="match status" value="1"/>
</dbReference>
<feature type="signal peptide" evidence="1">
    <location>
        <begin position="1"/>
        <end position="19"/>
    </location>
</feature>
<organism evidence="3 4">
    <name type="scientific">Mucilaginibacter yixingensis</name>
    <dbReference type="NCBI Taxonomy" id="1295612"/>
    <lineage>
        <taxon>Bacteria</taxon>
        <taxon>Pseudomonadati</taxon>
        <taxon>Bacteroidota</taxon>
        <taxon>Sphingobacteriia</taxon>
        <taxon>Sphingobacteriales</taxon>
        <taxon>Sphingobacteriaceae</taxon>
        <taxon>Mucilaginibacter</taxon>
    </lineage>
</organism>
<proteinExistence type="predicted"/>
<evidence type="ECO:0000259" key="2">
    <source>
        <dbReference type="PROSITE" id="PS51742"/>
    </source>
</evidence>
<dbReference type="Proteomes" id="UP000244168">
    <property type="component" value="Unassembled WGS sequence"/>
</dbReference>
<keyword evidence="4" id="KW-1185">Reference proteome</keyword>
<gene>
    <name evidence="3" type="ORF">C8P68_11179</name>
</gene>
<dbReference type="CDD" id="cd11378">
    <property type="entry name" value="DUF296"/>
    <property type="match status" value="1"/>
</dbReference>
<dbReference type="PANTHER" id="PTHR34988:SF1">
    <property type="entry name" value="DNA-BINDING PROTEIN"/>
    <property type="match status" value="1"/>
</dbReference>
<feature type="chain" id="PRO_5015747891" description="PPC domain-containing protein" evidence="1">
    <location>
        <begin position="20"/>
        <end position="172"/>
    </location>
</feature>
<dbReference type="Gene3D" id="3.30.1330.80">
    <property type="entry name" value="Hypothetical protein, similar to alpha- acetolactate decarboxylase, domain 2"/>
    <property type="match status" value="1"/>
</dbReference>
<keyword evidence="1" id="KW-0732">Signal</keyword>